<dbReference type="EMBL" id="CM039174">
    <property type="protein sequence ID" value="KAH9753369.1"/>
    <property type="molecule type" value="Genomic_DNA"/>
</dbReference>
<name>A0ACB8KGA6_CITSI</name>
<keyword evidence="2" id="KW-1185">Reference proteome</keyword>
<gene>
    <name evidence="1" type="ORF">KPL71_015049</name>
</gene>
<dbReference type="Proteomes" id="UP000829398">
    <property type="component" value="Chromosome 5"/>
</dbReference>
<comment type="caution">
    <text evidence="1">The sequence shown here is derived from an EMBL/GenBank/DDBJ whole genome shotgun (WGS) entry which is preliminary data.</text>
</comment>
<sequence length="360" mass="40981">MVPNQRSWDLDLIVDIFNSRDKELILQIPLSYRRESDVWYWLHDPCGVYSVRSCYKYLTHRDTNSSTRKVRNFLWRVATNVLPIADNLVRRRVDIMPTCSLCNACNETVTHALLECGFAKSCWISSAVGVLGHYSSFLDWLELIFSTYSWENCQLAAMVCWRIWIHRNDRLWNQRNISALQWQNARKQPFLADVDAVKGNHGAVCWEKPCFGWLKCNIDAAIFKAQGKFSNGCVIRNSGGDFVTARCECFPGIFGSREVEALGIREALSWIKRLQLPSVIIEMDNLQVFHALTENFSNPNGFGLIIEECRSLAMSLGEVQFSFVRRSVNSAAHSIARAGGSMSGPGEWSHVPPPCLLNYL</sequence>
<keyword evidence="1" id="KW-0695">RNA-directed DNA polymerase</keyword>
<evidence type="ECO:0000313" key="1">
    <source>
        <dbReference type="EMBL" id="KAH9753369.1"/>
    </source>
</evidence>
<evidence type="ECO:0000313" key="2">
    <source>
        <dbReference type="Proteomes" id="UP000829398"/>
    </source>
</evidence>
<proteinExistence type="predicted"/>
<keyword evidence="1" id="KW-0808">Transferase</keyword>
<organism evidence="1 2">
    <name type="scientific">Citrus sinensis</name>
    <name type="common">Sweet orange</name>
    <name type="synonym">Citrus aurantium var. sinensis</name>
    <dbReference type="NCBI Taxonomy" id="2711"/>
    <lineage>
        <taxon>Eukaryota</taxon>
        <taxon>Viridiplantae</taxon>
        <taxon>Streptophyta</taxon>
        <taxon>Embryophyta</taxon>
        <taxon>Tracheophyta</taxon>
        <taxon>Spermatophyta</taxon>
        <taxon>Magnoliopsida</taxon>
        <taxon>eudicotyledons</taxon>
        <taxon>Gunneridae</taxon>
        <taxon>Pentapetalae</taxon>
        <taxon>rosids</taxon>
        <taxon>malvids</taxon>
        <taxon>Sapindales</taxon>
        <taxon>Rutaceae</taxon>
        <taxon>Aurantioideae</taxon>
        <taxon>Citrus</taxon>
    </lineage>
</organism>
<protein>
    <submittedName>
        <fullName evidence="1">Reverse transcriptase/RNA-dependent DNA polymerase</fullName>
    </submittedName>
</protein>
<reference evidence="2" key="1">
    <citation type="journal article" date="2023" name="Hortic. Res.">
        <title>A chromosome-level phased genome enabling allele-level studies in sweet orange: a case study on citrus Huanglongbing tolerance.</title>
        <authorList>
            <person name="Wu B."/>
            <person name="Yu Q."/>
            <person name="Deng Z."/>
            <person name="Duan Y."/>
            <person name="Luo F."/>
            <person name="Gmitter F. Jr."/>
        </authorList>
    </citation>
    <scope>NUCLEOTIDE SEQUENCE [LARGE SCALE GENOMIC DNA]</scope>
    <source>
        <strain evidence="2">cv. Valencia</strain>
    </source>
</reference>
<keyword evidence="1" id="KW-0548">Nucleotidyltransferase</keyword>
<accession>A0ACB8KGA6</accession>